<dbReference type="PANTHER" id="PTHR11124">
    <property type="entry name" value="VACUOLAR SORTING PROTEIN VPS29"/>
    <property type="match status" value="1"/>
</dbReference>
<name>A0A4V6RXL1_9BACL</name>
<comment type="similarity">
    <text evidence="1 2">Belongs to the metallophosphoesterase superfamily. YfcE family.</text>
</comment>
<dbReference type="OrthoDB" id="9800565at2"/>
<sequence>MKLGIVSDTHMFRMAKTLPGPLVRAFGSVDAILHAGDWTDLRVLELLEKLAPVHGVAGNNDGPDIVKKFGLRRMLKFGNATIGLVHGHGEGGRLATETRALRAFQNDKVDAVVYGHSHLPVLKRVNGLLVFNPGSPTDKRRLSQYSFGLMDIEDGRIQARHVYYTDKNARA</sequence>
<feature type="domain" description="Calcineurin-like phosphoesterase" evidence="3">
    <location>
        <begin position="1"/>
        <end position="154"/>
    </location>
</feature>
<evidence type="ECO:0000259" key="3">
    <source>
        <dbReference type="Pfam" id="PF12850"/>
    </source>
</evidence>
<accession>A0A4V6RXL1</accession>
<reference evidence="4 5" key="1">
    <citation type="submission" date="2019-04" db="EMBL/GenBank/DDBJ databases">
        <title>Cohnella sp. nov. isolated from preserved vegetables.</title>
        <authorList>
            <person name="Lin S.-Y."/>
            <person name="Hung M.-H."/>
            <person name="Young C.-C."/>
        </authorList>
    </citation>
    <scope>NUCLEOTIDE SEQUENCE [LARGE SCALE GENOMIC DNA]</scope>
    <source>
        <strain evidence="4 5">CC-MHH1044</strain>
    </source>
</reference>
<dbReference type="RefSeq" id="WP_136370116.1">
    <property type="nucleotide sequence ID" value="NZ_SSOB01000013.1"/>
</dbReference>
<dbReference type="Gene3D" id="3.60.21.10">
    <property type="match status" value="1"/>
</dbReference>
<evidence type="ECO:0000256" key="1">
    <source>
        <dbReference type="ARBA" id="ARBA00008950"/>
    </source>
</evidence>
<comment type="cofactor">
    <cofactor evidence="2">
        <name>a divalent metal cation</name>
        <dbReference type="ChEBI" id="CHEBI:60240"/>
    </cofactor>
</comment>
<dbReference type="EMBL" id="SSOB01000013">
    <property type="protein sequence ID" value="THF79580.1"/>
    <property type="molecule type" value="Genomic_DNA"/>
</dbReference>
<dbReference type="EC" id="3.1.4.-" evidence="2"/>
<dbReference type="GO" id="GO:0016787">
    <property type="term" value="F:hydrolase activity"/>
    <property type="evidence" value="ECO:0007669"/>
    <property type="project" value="UniProtKB-UniRule"/>
</dbReference>
<dbReference type="InterPro" id="IPR000979">
    <property type="entry name" value="Phosphodiesterase_MJ0936/Vps29"/>
</dbReference>
<comment type="caution">
    <text evidence="4">The sequence shown here is derived from an EMBL/GenBank/DDBJ whole genome shotgun (WGS) entry which is preliminary data.</text>
</comment>
<keyword evidence="2" id="KW-0479">Metal-binding</keyword>
<protein>
    <recommendedName>
        <fullName evidence="2">Phosphoesterase</fullName>
        <ecNumber evidence="2">3.1.4.-</ecNumber>
    </recommendedName>
</protein>
<gene>
    <name evidence="4" type="ORF">E6C55_12455</name>
</gene>
<dbReference type="InterPro" id="IPR029052">
    <property type="entry name" value="Metallo-depent_PP-like"/>
</dbReference>
<dbReference type="Pfam" id="PF12850">
    <property type="entry name" value="Metallophos_2"/>
    <property type="match status" value="1"/>
</dbReference>
<dbReference type="AlphaFoldDB" id="A0A4V6RXL1"/>
<dbReference type="Proteomes" id="UP000310636">
    <property type="component" value="Unassembled WGS sequence"/>
</dbReference>
<evidence type="ECO:0000256" key="2">
    <source>
        <dbReference type="RuleBase" id="RU362039"/>
    </source>
</evidence>
<dbReference type="GO" id="GO:0046872">
    <property type="term" value="F:metal ion binding"/>
    <property type="evidence" value="ECO:0007669"/>
    <property type="project" value="UniProtKB-KW"/>
</dbReference>
<organism evidence="4 5">
    <name type="scientific">Cohnella fermenti</name>
    <dbReference type="NCBI Taxonomy" id="2565925"/>
    <lineage>
        <taxon>Bacteria</taxon>
        <taxon>Bacillati</taxon>
        <taxon>Bacillota</taxon>
        <taxon>Bacilli</taxon>
        <taxon>Bacillales</taxon>
        <taxon>Paenibacillaceae</taxon>
        <taxon>Cohnella</taxon>
    </lineage>
</organism>
<dbReference type="SUPFAM" id="SSF56300">
    <property type="entry name" value="Metallo-dependent phosphatases"/>
    <property type="match status" value="1"/>
</dbReference>
<evidence type="ECO:0000313" key="4">
    <source>
        <dbReference type="EMBL" id="THF79580.1"/>
    </source>
</evidence>
<evidence type="ECO:0000313" key="5">
    <source>
        <dbReference type="Proteomes" id="UP000310636"/>
    </source>
</evidence>
<dbReference type="NCBIfam" id="TIGR00040">
    <property type="entry name" value="yfcE"/>
    <property type="match status" value="1"/>
</dbReference>
<proteinExistence type="inferred from homology"/>
<keyword evidence="5" id="KW-1185">Reference proteome</keyword>
<dbReference type="InterPro" id="IPR024654">
    <property type="entry name" value="Calcineurin-like_PHP_lpxH"/>
</dbReference>